<proteinExistence type="predicted"/>
<feature type="compositionally biased region" description="Acidic residues" evidence="1">
    <location>
        <begin position="476"/>
        <end position="492"/>
    </location>
</feature>
<protein>
    <submittedName>
        <fullName evidence="2">FusA</fullName>
    </submittedName>
</protein>
<evidence type="ECO:0000313" key="3">
    <source>
        <dbReference type="Proteomes" id="UP000032142"/>
    </source>
</evidence>
<name>A0A0B0NNB7_GOSAR</name>
<dbReference type="Proteomes" id="UP000032142">
    <property type="component" value="Unassembled WGS sequence"/>
</dbReference>
<feature type="region of interest" description="Disordered" evidence="1">
    <location>
        <begin position="458"/>
        <end position="492"/>
    </location>
</feature>
<dbReference type="AlphaFoldDB" id="A0A0B0NNB7"/>
<organism evidence="2 3">
    <name type="scientific">Gossypium arboreum</name>
    <name type="common">Tree cotton</name>
    <name type="synonym">Gossypium nanking</name>
    <dbReference type="NCBI Taxonomy" id="29729"/>
    <lineage>
        <taxon>Eukaryota</taxon>
        <taxon>Viridiplantae</taxon>
        <taxon>Streptophyta</taxon>
        <taxon>Embryophyta</taxon>
        <taxon>Tracheophyta</taxon>
        <taxon>Spermatophyta</taxon>
        <taxon>Magnoliopsida</taxon>
        <taxon>eudicotyledons</taxon>
        <taxon>Gunneridae</taxon>
        <taxon>Pentapetalae</taxon>
        <taxon>rosids</taxon>
        <taxon>malvids</taxon>
        <taxon>Malvales</taxon>
        <taxon>Malvaceae</taxon>
        <taxon>Malvoideae</taxon>
        <taxon>Gossypium</taxon>
    </lineage>
</organism>
<dbReference type="EMBL" id="KN399213">
    <property type="protein sequence ID" value="KHG13274.1"/>
    <property type="molecule type" value="Genomic_DNA"/>
</dbReference>
<reference evidence="3" key="1">
    <citation type="submission" date="2014-09" db="EMBL/GenBank/DDBJ databases">
        <authorList>
            <person name="Mudge J."/>
            <person name="Ramaraj T."/>
            <person name="Lindquist I.E."/>
            <person name="Bharti A.K."/>
            <person name="Sundararajan A."/>
            <person name="Cameron C.T."/>
            <person name="Woodward J.E."/>
            <person name="May G.D."/>
            <person name="Brubaker C."/>
            <person name="Broadhvest J."/>
            <person name="Wilkins T.A."/>
        </authorList>
    </citation>
    <scope>NUCLEOTIDE SEQUENCE</scope>
    <source>
        <strain evidence="3">cv. AKA8401</strain>
    </source>
</reference>
<dbReference type="PANTHER" id="PTHR35505">
    <property type="entry name" value="OS01G0600300 PROTEIN"/>
    <property type="match status" value="1"/>
</dbReference>
<evidence type="ECO:0000313" key="2">
    <source>
        <dbReference type="EMBL" id="KHG13274.1"/>
    </source>
</evidence>
<sequence length="492" mass="54923">MALPMKASTNSPKPNFLIGENYHLSLKQSMEDLLAETRKKTPNFSGFIAKYHSLMQAKVDPPLESIWVYTALSFRSRNFEKGDPLNRLSTINDLFQLVSSCSSPCNSSKSIALLAPIVFEVYKLVVEVLGKDSRKVNKRIKSLVEVIIGYISMCCCKGFSEGSENIDMDLVIPVEDLVSIWIDRNVNLQSFLPLVSNEICGMINERGSNVKYLAGVVMVEAFLLKLCLDSRIGIEGIVLEKELKSWAVASISSFHNFYFFEMLMRMLLQPALPVTALVGPEDGNLLKNILYDAVILVEYTFLKSETVHLSNEHLKSIAMTRLVVTLEAIELFSSDEKAGGISGSSPKALIKRLLQLEKQGIKLFSDSILKYHAKLLVGNSKEIDEQSVTKVEEKKLEDDEPLFSLDDREDEKNEAMTAAYVAAARSMRLINDKSREKRKGSEDEEKEKIKYFKYDLSSKSKAAKEKVSVSGSDSGASDDDMSSDSEVDNPLV</sequence>
<evidence type="ECO:0000256" key="1">
    <source>
        <dbReference type="SAM" id="MobiDB-lite"/>
    </source>
</evidence>
<gene>
    <name evidence="2" type="ORF">F383_19167</name>
</gene>
<accession>A0A0B0NNB7</accession>
<dbReference type="PANTHER" id="PTHR35505:SF5">
    <property type="entry name" value="SUBSTRATE CARRIER FAMILY PROTEIN"/>
    <property type="match status" value="1"/>
</dbReference>
<keyword evidence="3" id="KW-1185">Reference proteome</keyword>
<feature type="compositionally biased region" description="Basic and acidic residues" evidence="1">
    <location>
        <begin position="458"/>
        <end position="467"/>
    </location>
</feature>